<organism evidence="8 9">
    <name type="scientific">Paludisphaera mucosa</name>
    <dbReference type="NCBI Taxonomy" id="3030827"/>
    <lineage>
        <taxon>Bacteria</taxon>
        <taxon>Pseudomonadati</taxon>
        <taxon>Planctomycetota</taxon>
        <taxon>Planctomycetia</taxon>
        <taxon>Isosphaerales</taxon>
        <taxon>Isosphaeraceae</taxon>
        <taxon>Paludisphaera</taxon>
    </lineage>
</organism>
<dbReference type="PANTHER" id="PTHR30349:SF41">
    <property type="entry name" value="INTEGRASE_RECOMBINASE PROTEIN MJ0367-RELATED"/>
    <property type="match status" value="1"/>
</dbReference>
<dbReference type="EMBL" id="JARRAG010000001">
    <property type="protein sequence ID" value="MDG3002585.1"/>
    <property type="molecule type" value="Genomic_DNA"/>
</dbReference>
<dbReference type="InterPro" id="IPR002104">
    <property type="entry name" value="Integrase_catalytic"/>
</dbReference>
<dbReference type="Gene3D" id="1.10.150.130">
    <property type="match status" value="1"/>
</dbReference>
<dbReference type="InterPro" id="IPR050090">
    <property type="entry name" value="Tyrosine_recombinase_XerCD"/>
</dbReference>
<evidence type="ECO:0000259" key="7">
    <source>
        <dbReference type="PROSITE" id="PS51900"/>
    </source>
</evidence>
<dbReference type="PROSITE" id="PS51900">
    <property type="entry name" value="CB"/>
    <property type="match status" value="1"/>
</dbReference>
<sequence>MGRKPKVTRKAGYWYSQAGGKARYLGRCDEVPEQEATARLWTALAGLSEDRGPVRRHASGITVEALRDLFLAWLTEHRSPKTVKGRRLHLQRFAARFPGRHAESIRGEDVEQFIAGLRSQGYHVVYIEKFFTSVRAMFRKGVKMGWLDASVDPFVRVEAIRLPARVLREADLPTADEVRRLFEHADGSLRDMLTLFLHTGARTIEVAEMTVGDYQPATRTVVLGRHKRSMTMKDPVPRIITLNEEADAVLRRLTAGRGPHEPVILSGWKRPYRPQVIANRFQNLRRRAGVRDHITPYSFRHLFVTDCLQAGLDSALVGKMLGTSPDVIMKVYAHWRTDAFRDAMSRVDAMRALRRGEDSPQRAKE</sequence>
<keyword evidence="2" id="KW-0229">DNA integration</keyword>
<evidence type="ECO:0000256" key="1">
    <source>
        <dbReference type="ARBA" id="ARBA00008857"/>
    </source>
</evidence>
<evidence type="ECO:0000313" key="8">
    <source>
        <dbReference type="EMBL" id="MDG3002585.1"/>
    </source>
</evidence>
<dbReference type="PANTHER" id="PTHR30349">
    <property type="entry name" value="PHAGE INTEGRASE-RELATED"/>
    <property type="match status" value="1"/>
</dbReference>
<evidence type="ECO:0000256" key="2">
    <source>
        <dbReference type="ARBA" id="ARBA00022908"/>
    </source>
</evidence>
<comment type="similarity">
    <text evidence="1">Belongs to the 'phage' integrase family.</text>
</comment>
<dbReference type="InterPro" id="IPR010998">
    <property type="entry name" value="Integrase_recombinase_N"/>
</dbReference>
<dbReference type="InterPro" id="IPR013762">
    <property type="entry name" value="Integrase-like_cat_sf"/>
</dbReference>
<proteinExistence type="inferred from homology"/>
<evidence type="ECO:0000259" key="6">
    <source>
        <dbReference type="PROSITE" id="PS51898"/>
    </source>
</evidence>
<name>A0ABT6F4T9_9BACT</name>
<dbReference type="PROSITE" id="PS51898">
    <property type="entry name" value="TYR_RECOMBINASE"/>
    <property type="match status" value="1"/>
</dbReference>
<feature type="domain" description="Core-binding (CB)" evidence="7">
    <location>
        <begin position="61"/>
        <end position="142"/>
    </location>
</feature>
<evidence type="ECO:0000256" key="3">
    <source>
        <dbReference type="ARBA" id="ARBA00023125"/>
    </source>
</evidence>
<evidence type="ECO:0000313" key="9">
    <source>
        <dbReference type="Proteomes" id="UP001216907"/>
    </source>
</evidence>
<evidence type="ECO:0000256" key="5">
    <source>
        <dbReference type="PROSITE-ProRule" id="PRU01248"/>
    </source>
</evidence>
<keyword evidence="4" id="KW-0233">DNA recombination</keyword>
<comment type="caution">
    <text evidence="8">The sequence shown here is derived from an EMBL/GenBank/DDBJ whole genome shotgun (WGS) entry which is preliminary data.</text>
</comment>
<evidence type="ECO:0000256" key="4">
    <source>
        <dbReference type="ARBA" id="ARBA00023172"/>
    </source>
</evidence>
<dbReference type="Proteomes" id="UP001216907">
    <property type="component" value="Unassembled WGS sequence"/>
</dbReference>
<keyword evidence="9" id="KW-1185">Reference proteome</keyword>
<reference evidence="8 9" key="1">
    <citation type="submission" date="2023-03" db="EMBL/GenBank/DDBJ databases">
        <title>Paludisphaera mucosa sp. nov. a novel planctomycete from northern fen.</title>
        <authorList>
            <person name="Ivanova A."/>
        </authorList>
    </citation>
    <scope>NUCLEOTIDE SEQUENCE [LARGE SCALE GENOMIC DNA]</scope>
    <source>
        <strain evidence="8 9">Pla2</strain>
    </source>
</reference>
<protein>
    <submittedName>
        <fullName evidence="8">Tyrosine-type recombinase/integrase</fullName>
    </submittedName>
</protein>
<gene>
    <name evidence="8" type="ORF">PZE19_02190</name>
</gene>
<dbReference type="Gene3D" id="1.10.443.10">
    <property type="entry name" value="Intergrase catalytic core"/>
    <property type="match status" value="1"/>
</dbReference>
<dbReference type="RefSeq" id="WP_277858949.1">
    <property type="nucleotide sequence ID" value="NZ_JARRAG010000001.1"/>
</dbReference>
<dbReference type="InterPro" id="IPR011010">
    <property type="entry name" value="DNA_brk_join_enz"/>
</dbReference>
<keyword evidence="3 5" id="KW-0238">DNA-binding</keyword>
<dbReference type="InterPro" id="IPR044068">
    <property type="entry name" value="CB"/>
</dbReference>
<dbReference type="Pfam" id="PF00589">
    <property type="entry name" value="Phage_integrase"/>
    <property type="match status" value="1"/>
</dbReference>
<feature type="domain" description="Tyr recombinase" evidence="6">
    <location>
        <begin position="168"/>
        <end position="345"/>
    </location>
</feature>
<dbReference type="SUPFAM" id="SSF56349">
    <property type="entry name" value="DNA breaking-rejoining enzymes"/>
    <property type="match status" value="1"/>
</dbReference>
<accession>A0ABT6F4T9</accession>